<comment type="caution">
    <text evidence="1">The sequence shown here is derived from an EMBL/GenBank/DDBJ whole genome shotgun (WGS) entry which is preliminary data.</text>
</comment>
<accession>A0ACA9QKP8</accession>
<keyword evidence="2" id="KW-1185">Reference proteome</keyword>
<feature type="non-terminal residue" evidence="1">
    <location>
        <position position="53"/>
    </location>
</feature>
<evidence type="ECO:0000313" key="2">
    <source>
        <dbReference type="Proteomes" id="UP000789920"/>
    </source>
</evidence>
<dbReference type="Proteomes" id="UP000789920">
    <property type="component" value="Unassembled WGS sequence"/>
</dbReference>
<reference evidence="1" key="1">
    <citation type="submission" date="2021-06" db="EMBL/GenBank/DDBJ databases">
        <authorList>
            <person name="Kallberg Y."/>
            <person name="Tangrot J."/>
            <person name="Rosling A."/>
        </authorList>
    </citation>
    <scope>NUCLEOTIDE SEQUENCE</scope>
    <source>
        <strain evidence="1">MA461A</strain>
    </source>
</reference>
<sequence>MMEKLNQYMDHIYDKAAFMASILDSRIKLELMPVNMNTPENQDYFSQIFQEYS</sequence>
<protein>
    <submittedName>
        <fullName evidence="1">15569_t:CDS:1</fullName>
    </submittedName>
</protein>
<dbReference type="EMBL" id="CAJVQC010034689">
    <property type="protein sequence ID" value="CAG8757037.1"/>
    <property type="molecule type" value="Genomic_DNA"/>
</dbReference>
<gene>
    <name evidence="1" type="ORF">RPERSI_LOCUS14790</name>
</gene>
<proteinExistence type="predicted"/>
<evidence type="ECO:0000313" key="1">
    <source>
        <dbReference type="EMBL" id="CAG8757037.1"/>
    </source>
</evidence>
<organism evidence="1 2">
    <name type="scientific">Racocetra persica</name>
    <dbReference type="NCBI Taxonomy" id="160502"/>
    <lineage>
        <taxon>Eukaryota</taxon>
        <taxon>Fungi</taxon>
        <taxon>Fungi incertae sedis</taxon>
        <taxon>Mucoromycota</taxon>
        <taxon>Glomeromycotina</taxon>
        <taxon>Glomeromycetes</taxon>
        <taxon>Diversisporales</taxon>
        <taxon>Gigasporaceae</taxon>
        <taxon>Racocetra</taxon>
    </lineage>
</organism>
<name>A0ACA9QKP8_9GLOM</name>